<comment type="caution">
    <text evidence="1">The sequence shown here is derived from an EMBL/GenBank/DDBJ whole genome shotgun (WGS) entry which is preliminary data.</text>
</comment>
<organism evidence="1 2">
    <name type="scientific">Brassica cretica</name>
    <name type="common">Mustard</name>
    <dbReference type="NCBI Taxonomy" id="69181"/>
    <lineage>
        <taxon>Eukaryota</taxon>
        <taxon>Viridiplantae</taxon>
        <taxon>Streptophyta</taxon>
        <taxon>Embryophyta</taxon>
        <taxon>Tracheophyta</taxon>
        <taxon>Spermatophyta</taxon>
        <taxon>Magnoliopsida</taxon>
        <taxon>eudicotyledons</taxon>
        <taxon>Gunneridae</taxon>
        <taxon>Pentapetalae</taxon>
        <taxon>rosids</taxon>
        <taxon>malvids</taxon>
        <taxon>Brassicales</taxon>
        <taxon>Brassicaceae</taxon>
        <taxon>Brassiceae</taxon>
        <taxon>Brassica</taxon>
    </lineage>
</organism>
<gene>
    <name evidence="1" type="ORF">F2Q68_00044429</name>
</gene>
<evidence type="ECO:0000313" key="2">
    <source>
        <dbReference type="Proteomes" id="UP000712281"/>
    </source>
</evidence>
<evidence type="ECO:0000313" key="1">
    <source>
        <dbReference type="EMBL" id="KAF2607531.1"/>
    </source>
</evidence>
<dbReference type="Proteomes" id="UP000712281">
    <property type="component" value="Unassembled WGS sequence"/>
</dbReference>
<accession>A0A8S9LNR3</accession>
<dbReference type="EMBL" id="QGKW02000276">
    <property type="protein sequence ID" value="KAF2607531.1"/>
    <property type="molecule type" value="Genomic_DNA"/>
</dbReference>
<proteinExistence type="predicted"/>
<protein>
    <submittedName>
        <fullName evidence="1">Uncharacterized protein</fullName>
    </submittedName>
</protein>
<reference evidence="1" key="1">
    <citation type="submission" date="2019-12" db="EMBL/GenBank/DDBJ databases">
        <title>Genome sequencing and annotation of Brassica cretica.</title>
        <authorList>
            <person name="Studholme D.J."/>
            <person name="Sarris P.F."/>
        </authorList>
    </citation>
    <scope>NUCLEOTIDE SEQUENCE</scope>
    <source>
        <strain evidence="1">PFS-001/15</strain>
        <tissue evidence="1">Leaf</tissue>
    </source>
</reference>
<name>A0A8S9LNR3_BRACR</name>
<dbReference type="AlphaFoldDB" id="A0A8S9LNR3"/>
<sequence>MVSSSSSRSEGKYSHKRRLHVLEYEMSNDMAELRSTKVKLELHRNGGGTGLRIVEAVALEHKLSSSMSCGEETRPVPLFVGEEETMCVDPSAMEKRLVLVDLSSSHIVERRYFSRRRKKVVEINDEDIVELYMSKMEGWKKGHPIKVESYVRARSSNGEANVGKVVIARDEAVAGDDVVCGDEVV</sequence>